<dbReference type="Pfam" id="PF03652">
    <property type="entry name" value="RuvX"/>
    <property type="match status" value="1"/>
</dbReference>
<evidence type="ECO:0000256" key="2">
    <source>
        <dbReference type="ARBA" id="ARBA00022517"/>
    </source>
</evidence>
<reference evidence="6" key="1">
    <citation type="submission" date="2018-06" db="EMBL/GenBank/DDBJ databases">
        <authorList>
            <person name="Zhirakovskaya E."/>
        </authorList>
    </citation>
    <scope>NUCLEOTIDE SEQUENCE</scope>
</reference>
<evidence type="ECO:0000256" key="4">
    <source>
        <dbReference type="ARBA" id="ARBA00022801"/>
    </source>
</evidence>
<protein>
    <submittedName>
        <fullName evidence="6">Pre-16S rRNA nuclease Yqg</fullName>
    </submittedName>
</protein>
<keyword evidence="2" id="KW-0690">Ribosome biogenesis</keyword>
<dbReference type="AlphaFoldDB" id="A0A3B0R7S6"/>
<sequence>MSNPLYLELEDLEVESGQRLLGLDLGSKTIGIALSDTLQHVATPLETLRRKKFTADAKHLLALAERFDIAAFVIGLPLNMDGSEGPRIQSTNAFVRNMAGKTDIPFISWDERMSSVAVERVLLDADSSRAARARVIDKMAAGYILQGALDRLSVIRAQRH</sequence>
<evidence type="ECO:0000313" key="6">
    <source>
        <dbReference type="EMBL" id="VAV89250.1"/>
    </source>
</evidence>
<dbReference type="InterPro" id="IPR037027">
    <property type="entry name" value="YqgF/RNaseH-like_dom_sf"/>
</dbReference>
<dbReference type="GO" id="GO:0004518">
    <property type="term" value="F:nuclease activity"/>
    <property type="evidence" value="ECO:0007669"/>
    <property type="project" value="UniProtKB-KW"/>
</dbReference>
<dbReference type="SMART" id="SM00732">
    <property type="entry name" value="YqgFc"/>
    <property type="match status" value="1"/>
</dbReference>
<keyword evidence="4" id="KW-0378">Hydrolase</keyword>
<dbReference type="PANTHER" id="PTHR33317">
    <property type="entry name" value="POLYNUCLEOTIDYL TRANSFERASE, RIBONUCLEASE H-LIKE SUPERFAMILY PROTEIN"/>
    <property type="match status" value="1"/>
</dbReference>
<gene>
    <name evidence="6" type="ORF">MNBD_ALPHA08-1603</name>
</gene>
<organism evidence="6">
    <name type="scientific">hydrothermal vent metagenome</name>
    <dbReference type="NCBI Taxonomy" id="652676"/>
    <lineage>
        <taxon>unclassified sequences</taxon>
        <taxon>metagenomes</taxon>
        <taxon>ecological metagenomes</taxon>
    </lineage>
</organism>
<feature type="domain" description="YqgF/RNase H-like" evidence="5">
    <location>
        <begin position="18"/>
        <end position="118"/>
    </location>
</feature>
<evidence type="ECO:0000259" key="5">
    <source>
        <dbReference type="SMART" id="SM00732"/>
    </source>
</evidence>
<dbReference type="InterPro" id="IPR005227">
    <property type="entry name" value="YqgF"/>
</dbReference>
<dbReference type="GO" id="GO:0000967">
    <property type="term" value="P:rRNA 5'-end processing"/>
    <property type="evidence" value="ECO:0007669"/>
    <property type="project" value="TreeGrafter"/>
</dbReference>
<dbReference type="GO" id="GO:0016787">
    <property type="term" value="F:hydrolase activity"/>
    <property type="evidence" value="ECO:0007669"/>
    <property type="project" value="UniProtKB-KW"/>
</dbReference>
<dbReference type="EMBL" id="UOEC01000058">
    <property type="protein sequence ID" value="VAV89250.1"/>
    <property type="molecule type" value="Genomic_DNA"/>
</dbReference>
<dbReference type="NCBIfam" id="TIGR00250">
    <property type="entry name" value="RNAse_H_YqgF"/>
    <property type="match status" value="1"/>
</dbReference>
<name>A0A3B0R7S6_9ZZZZ</name>
<dbReference type="Gene3D" id="3.30.420.140">
    <property type="entry name" value="YqgF/RNase H-like domain"/>
    <property type="match status" value="1"/>
</dbReference>
<keyword evidence="3" id="KW-0540">Nuclease</keyword>
<dbReference type="PANTHER" id="PTHR33317:SF4">
    <property type="entry name" value="POLYNUCLEOTIDYL TRANSFERASE, RIBONUCLEASE H-LIKE SUPERFAMILY PROTEIN"/>
    <property type="match status" value="1"/>
</dbReference>
<evidence type="ECO:0000256" key="3">
    <source>
        <dbReference type="ARBA" id="ARBA00022722"/>
    </source>
</evidence>
<dbReference type="GO" id="GO:0005829">
    <property type="term" value="C:cytosol"/>
    <property type="evidence" value="ECO:0007669"/>
    <property type="project" value="TreeGrafter"/>
</dbReference>
<accession>A0A3B0R7S6</accession>
<dbReference type="CDD" id="cd16964">
    <property type="entry name" value="YqgF"/>
    <property type="match status" value="1"/>
</dbReference>
<dbReference type="InterPro" id="IPR012337">
    <property type="entry name" value="RNaseH-like_sf"/>
</dbReference>
<keyword evidence="1" id="KW-0963">Cytoplasm</keyword>
<evidence type="ECO:0000256" key="1">
    <source>
        <dbReference type="ARBA" id="ARBA00022490"/>
    </source>
</evidence>
<proteinExistence type="inferred from homology"/>
<dbReference type="SUPFAM" id="SSF53098">
    <property type="entry name" value="Ribonuclease H-like"/>
    <property type="match status" value="1"/>
</dbReference>
<dbReference type="HAMAP" id="MF_00651">
    <property type="entry name" value="Nuclease_YqgF"/>
    <property type="match status" value="1"/>
</dbReference>
<dbReference type="InterPro" id="IPR006641">
    <property type="entry name" value="YqgF/RNaseH-like_dom"/>
</dbReference>